<dbReference type="EMBL" id="CP007139">
    <property type="protein sequence ID" value="AIE86168.1"/>
    <property type="molecule type" value="Genomic_DNA"/>
</dbReference>
<reference evidence="1 2" key="1">
    <citation type="journal article" date="2014" name="PLoS ONE">
        <title>The first complete genome sequence of the class fimbriimonadia in the phylum armatimonadetes.</title>
        <authorList>
            <person name="Hu Z.Y."/>
            <person name="Wang Y.Z."/>
            <person name="Im W.T."/>
            <person name="Wang S.Y."/>
            <person name="Zhao G.P."/>
            <person name="Zheng H.J."/>
            <person name="Quan Z.X."/>
        </authorList>
    </citation>
    <scope>NUCLEOTIDE SEQUENCE [LARGE SCALE GENOMIC DNA]</scope>
    <source>
        <strain evidence="1">Gsoil 348</strain>
    </source>
</reference>
<protein>
    <submittedName>
        <fullName evidence="1">Uncharacterized protein</fullName>
    </submittedName>
</protein>
<proteinExistence type="predicted"/>
<dbReference type="KEGG" id="fgi:OP10G_2800"/>
<organism evidence="1 2">
    <name type="scientific">Fimbriimonas ginsengisoli Gsoil 348</name>
    <dbReference type="NCBI Taxonomy" id="661478"/>
    <lineage>
        <taxon>Bacteria</taxon>
        <taxon>Bacillati</taxon>
        <taxon>Armatimonadota</taxon>
        <taxon>Fimbriimonadia</taxon>
        <taxon>Fimbriimonadales</taxon>
        <taxon>Fimbriimonadaceae</taxon>
        <taxon>Fimbriimonas</taxon>
    </lineage>
</organism>
<dbReference type="STRING" id="661478.OP10G_2800"/>
<keyword evidence="2" id="KW-1185">Reference proteome</keyword>
<name>A0A068NRK7_FIMGI</name>
<dbReference type="AlphaFoldDB" id="A0A068NRK7"/>
<evidence type="ECO:0000313" key="2">
    <source>
        <dbReference type="Proteomes" id="UP000027982"/>
    </source>
</evidence>
<dbReference type="HOGENOM" id="CLU_3270382_0_0_0"/>
<accession>A0A068NRK7</accession>
<sequence length="41" mass="4501">MFTAAITAYVVFSVAATGVPERERGGLANALHREQARRARR</sequence>
<evidence type="ECO:0000313" key="1">
    <source>
        <dbReference type="EMBL" id="AIE86168.1"/>
    </source>
</evidence>
<gene>
    <name evidence="1" type="ORF">OP10G_2800</name>
</gene>
<dbReference type="Proteomes" id="UP000027982">
    <property type="component" value="Chromosome"/>
</dbReference>